<evidence type="ECO:0000313" key="8">
    <source>
        <dbReference type="EMBL" id="KAK6627367.1"/>
    </source>
</evidence>
<keyword evidence="4" id="KW-0175">Coiled coil</keyword>
<dbReference type="InterPro" id="IPR000330">
    <property type="entry name" value="SNF2_N"/>
</dbReference>
<evidence type="ECO:0000256" key="4">
    <source>
        <dbReference type="SAM" id="Coils"/>
    </source>
</evidence>
<sequence>MHDDNVVNMAHKFKKNKYISDSESDEESLHSSPEESDSDEESLHSTEEGESDSSASSDVLHITRQSSSPDSVTKSRNKKRVNPINHETSSDISVITNSSINNISQNSGAKKHSPHQVPKEDCNENHLWGNSSETSKQSVVESSIGGRISDVLVVNSSTSFDSVSAIDCSGIEKFSPVKEPLSSPTKNIIVDETSDSDESVECLNTSEVHVSTNSGLVNHTKESQGRNSDIAIIETSIQTSTASVSRISSPASEISNVTQSSTCSLDERRTLEQQLIDKRTAYQNILRAVKLCDPKRLKDGGKLLQEKLATCKQEVDELKEKLRSIGDVPNSSVEKHQIEANLMFSTTDQVTDNLGKKGLETHSVHQALTFDSLVTLHNSIETCPGPDVQEEDPRGLLVNLMPHQKYALAWLLWREKQVPASGILADDMGLGKTLTMISLILRSREYKKLGSQEEENGPVVVDNVKMYHGKTLVVCPSSLLGQWQGQIRQHCKSHILTSYIHHGKPRELQAKNLAACDIVITSYGVVVEENKFVKGNKKGPLHRVKWERIILDEGHVIRNHKTKTAQSVCELEAKHRWCLTGTPVQNKELDMYSLLKFLQCSPFDNLTVWKRWVDNKSLNGTKRLNTILKSILLRRTKKDLQQAGGLKELPDKCVDRCALDLDEEEQKVYHTVLHFSKNLLAQYLSQLNPGSDHLRNEEFRKKLLDSHKEIKTTEIFVLLLRLRQICCFPGLIHSMLEKDSCAEDGIDVEDDPILQDLTKQMKRMSVIAPKEKIEEDDSNHKILVDSNPVFEINRPSTKVKAVVDLIKEALEADDKIVVVSQWANFLRKLKVHIEPLKTGVVTLDGSIPTKNRTKIIDDFNDPNSDVKIMLLSLTAGGVGLNLVGGNRLIIVEPHWNPQLESQACDRIYRVGQKKKVKIFKLICKNTIEEKIETLQEKKLALANTVLKGEVEMSRSKLTLADIKILFDFESEPRRRFNT</sequence>
<dbReference type="CDD" id="cd18793">
    <property type="entry name" value="SF2_C_SNF"/>
    <property type="match status" value="1"/>
</dbReference>
<evidence type="ECO:0000259" key="6">
    <source>
        <dbReference type="PROSITE" id="PS51192"/>
    </source>
</evidence>
<evidence type="ECO:0008006" key="10">
    <source>
        <dbReference type="Google" id="ProtNLM"/>
    </source>
</evidence>
<feature type="coiled-coil region" evidence="4">
    <location>
        <begin position="301"/>
        <end position="328"/>
    </location>
</feature>
<dbReference type="InterPro" id="IPR049730">
    <property type="entry name" value="SNF2/RAD54-like_C"/>
</dbReference>
<dbReference type="InterPro" id="IPR027417">
    <property type="entry name" value="P-loop_NTPase"/>
</dbReference>
<name>A0ABR1ATY2_POLSC</name>
<dbReference type="EMBL" id="JAWJWF010000045">
    <property type="protein sequence ID" value="KAK6627367.1"/>
    <property type="molecule type" value="Genomic_DNA"/>
</dbReference>
<dbReference type="PANTHER" id="PTHR45626">
    <property type="entry name" value="TRANSCRIPTION TERMINATION FACTOR 2-RELATED"/>
    <property type="match status" value="1"/>
</dbReference>
<evidence type="ECO:0000256" key="3">
    <source>
        <dbReference type="ARBA" id="ARBA00022840"/>
    </source>
</evidence>
<dbReference type="SMART" id="SM00487">
    <property type="entry name" value="DEXDc"/>
    <property type="match status" value="1"/>
</dbReference>
<dbReference type="Pfam" id="PF00271">
    <property type="entry name" value="Helicase_C"/>
    <property type="match status" value="1"/>
</dbReference>
<feature type="domain" description="Helicase C-terminal" evidence="7">
    <location>
        <begin position="765"/>
        <end position="958"/>
    </location>
</feature>
<gene>
    <name evidence="8" type="ORF">RUM44_009844</name>
</gene>
<keyword evidence="1" id="KW-0547">Nucleotide-binding</keyword>
<keyword evidence="2" id="KW-0378">Hydrolase</keyword>
<organism evidence="8 9">
    <name type="scientific">Polyplax serrata</name>
    <name type="common">Common mouse louse</name>
    <dbReference type="NCBI Taxonomy" id="468196"/>
    <lineage>
        <taxon>Eukaryota</taxon>
        <taxon>Metazoa</taxon>
        <taxon>Ecdysozoa</taxon>
        <taxon>Arthropoda</taxon>
        <taxon>Hexapoda</taxon>
        <taxon>Insecta</taxon>
        <taxon>Pterygota</taxon>
        <taxon>Neoptera</taxon>
        <taxon>Paraneoptera</taxon>
        <taxon>Psocodea</taxon>
        <taxon>Troctomorpha</taxon>
        <taxon>Phthiraptera</taxon>
        <taxon>Anoplura</taxon>
        <taxon>Polyplacidae</taxon>
        <taxon>Polyplax</taxon>
    </lineage>
</organism>
<evidence type="ECO:0000313" key="9">
    <source>
        <dbReference type="Proteomes" id="UP001359485"/>
    </source>
</evidence>
<dbReference type="SMART" id="SM00490">
    <property type="entry name" value="HELICc"/>
    <property type="match status" value="1"/>
</dbReference>
<evidence type="ECO:0000256" key="1">
    <source>
        <dbReference type="ARBA" id="ARBA00022741"/>
    </source>
</evidence>
<feature type="domain" description="Helicase ATP-binding" evidence="6">
    <location>
        <begin position="413"/>
        <end position="601"/>
    </location>
</feature>
<evidence type="ECO:0000256" key="2">
    <source>
        <dbReference type="ARBA" id="ARBA00022801"/>
    </source>
</evidence>
<reference evidence="8 9" key="1">
    <citation type="submission" date="2023-09" db="EMBL/GenBank/DDBJ databases">
        <title>Genomes of two closely related lineages of the louse Polyplax serrata with different host specificities.</title>
        <authorList>
            <person name="Martinu J."/>
            <person name="Tarabai H."/>
            <person name="Stefka J."/>
            <person name="Hypsa V."/>
        </authorList>
    </citation>
    <scope>NUCLEOTIDE SEQUENCE [LARGE SCALE GENOMIC DNA]</scope>
    <source>
        <strain evidence="8">98ZLc_SE</strain>
    </source>
</reference>
<protein>
    <recommendedName>
        <fullName evidence="10">Transcription termination factor 2</fullName>
    </recommendedName>
</protein>
<dbReference type="InterPro" id="IPR014001">
    <property type="entry name" value="Helicase_ATP-bd"/>
</dbReference>
<dbReference type="Proteomes" id="UP001359485">
    <property type="component" value="Unassembled WGS sequence"/>
</dbReference>
<keyword evidence="3" id="KW-0067">ATP-binding</keyword>
<feature type="region of interest" description="Disordered" evidence="5">
    <location>
        <begin position="1"/>
        <end position="93"/>
    </location>
</feature>
<dbReference type="SUPFAM" id="SSF52540">
    <property type="entry name" value="P-loop containing nucleoside triphosphate hydrolases"/>
    <property type="match status" value="2"/>
</dbReference>
<proteinExistence type="predicted"/>
<dbReference type="PANTHER" id="PTHR45626:SF50">
    <property type="entry name" value="TRANSCRIPTION TERMINATION FACTOR 2"/>
    <property type="match status" value="1"/>
</dbReference>
<comment type="caution">
    <text evidence="8">The sequence shown here is derived from an EMBL/GenBank/DDBJ whole genome shotgun (WGS) entry which is preliminary data.</text>
</comment>
<dbReference type="Pfam" id="PF00176">
    <property type="entry name" value="SNF2-rel_dom"/>
    <property type="match status" value="1"/>
</dbReference>
<keyword evidence="9" id="KW-1185">Reference proteome</keyword>
<dbReference type="Gene3D" id="3.40.50.10810">
    <property type="entry name" value="Tandem AAA-ATPase domain"/>
    <property type="match status" value="1"/>
</dbReference>
<dbReference type="InterPro" id="IPR001650">
    <property type="entry name" value="Helicase_C-like"/>
</dbReference>
<dbReference type="InterPro" id="IPR050628">
    <property type="entry name" value="SNF2_RAD54_helicase_TF"/>
</dbReference>
<dbReference type="PROSITE" id="PS51192">
    <property type="entry name" value="HELICASE_ATP_BIND_1"/>
    <property type="match status" value="1"/>
</dbReference>
<feature type="compositionally biased region" description="Polar residues" evidence="5">
    <location>
        <begin position="63"/>
        <end position="74"/>
    </location>
</feature>
<dbReference type="Gene3D" id="3.40.50.300">
    <property type="entry name" value="P-loop containing nucleotide triphosphate hydrolases"/>
    <property type="match status" value="1"/>
</dbReference>
<dbReference type="PROSITE" id="PS51194">
    <property type="entry name" value="HELICASE_CTER"/>
    <property type="match status" value="1"/>
</dbReference>
<accession>A0ABR1ATY2</accession>
<dbReference type="InterPro" id="IPR038718">
    <property type="entry name" value="SNF2-like_sf"/>
</dbReference>
<evidence type="ECO:0000259" key="7">
    <source>
        <dbReference type="PROSITE" id="PS51194"/>
    </source>
</evidence>
<evidence type="ECO:0000256" key="5">
    <source>
        <dbReference type="SAM" id="MobiDB-lite"/>
    </source>
</evidence>